<evidence type="ECO:0000256" key="9">
    <source>
        <dbReference type="ARBA" id="ARBA00022723"/>
    </source>
</evidence>
<keyword evidence="14" id="KW-0443">Lipid metabolism</keyword>
<evidence type="ECO:0000256" key="12">
    <source>
        <dbReference type="ARBA" id="ARBA00023002"/>
    </source>
</evidence>
<evidence type="ECO:0000256" key="3">
    <source>
        <dbReference type="ARBA" id="ARBA00004991"/>
    </source>
</evidence>
<evidence type="ECO:0000256" key="11">
    <source>
        <dbReference type="ARBA" id="ARBA00022989"/>
    </source>
</evidence>
<comment type="caution">
    <text evidence="18">The sequence shown here is derived from an EMBL/GenBank/DDBJ whole genome shotgun (WGS) entry which is preliminary data.</text>
</comment>
<keyword evidence="10" id="KW-0746">Sphingolipid metabolism</keyword>
<keyword evidence="7" id="KW-0349">Heme</keyword>
<comment type="subcellular location">
    <subcellularLocation>
        <location evidence="1">Membrane</location>
        <topology evidence="1">Multi-pass membrane protein</topology>
    </subcellularLocation>
</comment>
<feature type="transmembrane region" description="Helical" evidence="16">
    <location>
        <begin position="229"/>
        <end position="251"/>
    </location>
</feature>
<feature type="transmembrane region" description="Helical" evidence="16">
    <location>
        <begin position="271"/>
        <end position="290"/>
    </location>
</feature>
<dbReference type="EMBL" id="JARIHO010000053">
    <property type="protein sequence ID" value="KAJ7320814.1"/>
    <property type="molecule type" value="Genomic_DNA"/>
</dbReference>
<dbReference type="InterPro" id="IPR012171">
    <property type="entry name" value="Fatty_acid_desaturase"/>
</dbReference>
<dbReference type="PROSITE" id="PS50255">
    <property type="entry name" value="CYTOCHROME_B5_2"/>
    <property type="match status" value="1"/>
</dbReference>
<dbReference type="GO" id="GO:0016717">
    <property type="term" value="F:oxidoreductase activity, acting on paired donors, with oxidation of a pair of donors resulting in the reduction of molecular oxygen to two molecules of water"/>
    <property type="evidence" value="ECO:0007669"/>
    <property type="project" value="TreeGrafter"/>
</dbReference>
<dbReference type="Pfam" id="PF00487">
    <property type="entry name" value="FA_desaturase"/>
    <property type="match status" value="1"/>
</dbReference>
<dbReference type="SUPFAM" id="SSF55856">
    <property type="entry name" value="Cytochrome b5-like heme/steroid binding domain"/>
    <property type="match status" value="1"/>
</dbReference>
<keyword evidence="19" id="KW-1185">Reference proteome</keyword>
<feature type="transmembrane region" description="Helical" evidence="16">
    <location>
        <begin position="375"/>
        <end position="395"/>
    </location>
</feature>
<comment type="pathway">
    <text evidence="3">Sphingolipid metabolism.</text>
</comment>
<dbReference type="InterPro" id="IPR036400">
    <property type="entry name" value="Cyt_B5-like_heme/steroid_sf"/>
</dbReference>
<dbReference type="PIRSF" id="PIRSF015921">
    <property type="entry name" value="FA_sphinglp_des"/>
    <property type="match status" value="1"/>
</dbReference>
<evidence type="ECO:0000256" key="15">
    <source>
        <dbReference type="ARBA" id="ARBA00023136"/>
    </source>
</evidence>
<evidence type="ECO:0000256" key="1">
    <source>
        <dbReference type="ARBA" id="ARBA00004141"/>
    </source>
</evidence>
<evidence type="ECO:0000256" key="16">
    <source>
        <dbReference type="SAM" id="Phobius"/>
    </source>
</evidence>
<dbReference type="Gene3D" id="3.10.120.10">
    <property type="entry name" value="Cytochrome b5-like heme/steroid binding domain"/>
    <property type="match status" value="1"/>
</dbReference>
<sequence>MTTTTWTRETVASEILVGAHLVIYHGLVLRIPTKWLDQHPGGSLCIQHFVGRDATDEIDCYHSDHVLELVRRYQVGTVALPWKPLVPPVMSGWVRTKSDTWYNEAGTIRSDSGTQILLVQKRREDATSTPDRAVLELGSSDLSAEDQARHSAAYKVLHRRVRDAGLYKTRYLTGHGPDVLRYALLASLSVYAYNHSWFLTSAVFLGLLWQQLTFIAHDLGHLGVTHNWIIDRILGIFIANWAGGVSIGWWVDDHNIHHLVPNHPSHDPSIEHLPFLAVSTVFFTSLWSSYYKRILHFDRFAKVFIQLQHRLFYIVLALARFNFYASSYPYIVRKAFDTKRARGGRWAWWLEAVGIISFWCWYGRVLANCGSWKTGLAYLLISHVAASPVHIQIVLSHFSMPTADLGPTESFVDRQLRTTTDVICDDSIGWIHGGLQLQVTHHLFPRLPRHNLKAASLLVKDFTVEQGLVYAEFGWINGQKEVLGVLKSVADQVKLIGTVADGEVAEVMGRKLGLRSCADKKTL</sequence>
<dbReference type="CDD" id="cd03506">
    <property type="entry name" value="Delta6-FADS-like"/>
    <property type="match status" value="1"/>
</dbReference>
<evidence type="ECO:0000256" key="10">
    <source>
        <dbReference type="ARBA" id="ARBA00022919"/>
    </source>
</evidence>
<evidence type="ECO:0000256" key="8">
    <source>
        <dbReference type="ARBA" id="ARBA00022692"/>
    </source>
</evidence>
<dbReference type="SMART" id="SM01117">
    <property type="entry name" value="Cyt-b5"/>
    <property type="match status" value="1"/>
</dbReference>
<feature type="transmembrane region" description="Helical" evidence="16">
    <location>
        <begin position="346"/>
        <end position="363"/>
    </location>
</feature>
<feature type="domain" description="Cytochrome b5 heme-binding" evidence="17">
    <location>
        <begin position="3"/>
        <end position="79"/>
    </location>
</feature>
<dbReference type="Proteomes" id="UP001218218">
    <property type="component" value="Unassembled WGS sequence"/>
</dbReference>
<name>A0AAD7EFJ6_9AGAR</name>
<dbReference type="InterPro" id="IPR001199">
    <property type="entry name" value="Cyt_B5-like_heme/steroid-bd"/>
</dbReference>
<evidence type="ECO:0000256" key="14">
    <source>
        <dbReference type="ARBA" id="ARBA00023098"/>
    </source>
</evidence>
<dbReference type="GO" id="GO:0016020">
    <property type="term" value="C:membrane"/>
    <property type="evidence" value="ECO:0007669"/>
    <property type="project" value="UniProtKB-SubCell"/>
</dbReference>
<evidence type="ECO:0000256" key="13">
    <source>
        <dbReference type="ARBA" id="ARBA00023004"/>
    </source>
</evidence>
<dbReference type="GO" id="GO:0006665">
    <property type="term" value="P:sphingolipid metabolic process"/>
    <property type="evidence" value="ECO:0007669"/>
    <property type="project" value="UniProtKB-KW"/>
</dbReference>
<gene>
    <name evidence="18" type="ORF">DFH08DRAFT_789017</name>
</gene>
<keyword evidence="13" id="KW-0408">Iron</keyword>
<evidence type="ECO:0000256" key="6">
    <source>
        <dbReference type="ARBA" id="ARBA00016939"/>
    </source>
</evidence>
<proteinExistence type="inferred from homology"/>
<dbReference type="GO" id="GO:0046872">
    <property type="term" value="F:metal ion binding"/>
    <property type="evidence" value="ECO:0007669"/>
    <property type="project" value="UniProtKB-KW"/>
</dbReference>
<evidence type="ECO:0000313" key="18">
    <source>
        <dbReference type="EMBL" id="KAJ7320814.1"/>
    </source>
</evidence>
<keyword evidence="8 16" id="KW-0812">Transmembrane</keyword>
<keyword evidence="11 16" id="KW-1133">Transmembrane helix</keyword>
<evidence type="ECO:0000256" key="7">
    <source>
        <dbReference type="ARBA" id="ARBA00022617"/>
    </source>
</evidence>
<organism evidence="18 19">
    <name type="scientific">Mycena albidolilacea</name>
    <dbReference type="NCBI Taxonomy" id="1033008"/>
    <lineage>
        <taxon>Eukaryota</taxon>
        <taxon>Fungi</taxon>
        <taxon>Dikarya</taxon>
        <taxon>Basidiomycota</taxon>
        <taxon>Agaricomycotina</taxon>
        <taxon>Agaricomycetes</taxon>
        <taxon>Agaricomycetidae</taxon>
        <taxon>Agaricales</taxon>
        <taxon>Marasmiineae</taxon>
        <taxon>Mycenaceae</taxon>
        <taxon>Mycena</taxon>
    </lineage>
</organism>
<feature type="transmembrane region" description="Helical" evidence="16">
    <location>
        <begin position="311"/>
        <end position="331"/>
    </location>
</feature>
<dbReference type="EC" id="1.14.19.18" evidence="5"/>
<reference evidence="18" key="1">
    <citation type="submission" date="2023-03" db="EMBL/GenBank/DDBJ databases">
        <title>Massive genome expansion in bonnet fungi (Mycena s.s.) driven by repeated elements and novel gene families across ecological guilds.</title>
        <authorList>
            <consortium name="Lawrence Berkeley National Laboratory"/>
            <person name="Harder C.B."/>
            <person name="Miyauchi S."/>
            <person name="Viragh M."/>
            <person name="Kuo A."/>
            <person name="Thoen E."/>
            <person name="Andreopoulos B."/>
            <person name="Lu D."/>
            <person name="Skrede I."/>
            <person name="Drula E."/>
            <person name="Henrissat B."/>
            <person name="Morin E."/>
            <person name="Kohler A."/>
            <person name="Barry K."/>
            <person name="LaButti K."/>
            <person name="Morin E."/>
            <person name="Salamov A."/>
            <person name="Lipzen A."/>
            <person name="Mereny Z."/>
            <person name="Hegedus B."/>
            <person name="Baldrian P."/>
            <person name="Stursova M."/>
            <person name="Weitz H."/>
            <person name="Taylor A."/>
            <person name="Grigoriev I.V."/>
            <person name="Nagy L.G."/>
            <person name="Martin F."/>
            <person name="Kauserud H."/>
        </authorList>
    </citation>
    <scope>NUCLEOTIDE SEQUENCE</scope>
    <source>
        <strain evidence="18">CBHHK002</strain>
    </source>
</reference>
<dbReference type="Pfam" id="PF00173">
    <property type="entry name" value="Cyt-b5"/>
    <property type="match status" value="1"/>
</dbReference>
<comment type="similarity">
    <text evidence="4">Belongs to the fatty acid desaturase type 1 family.</text>
</comment>
<keyword evidence="12" id="KW-0560">Oxidoreductase</keyword>
<dbReference type="PANTHER" id="PTHR19353:SF30">
    <property type="entry name" value="DELTA 8-(E)-SPHINGOLIPID DESATURASE"/>
    <property type="match status" value="1"/>
</dbReference>
<accession>A0AAD7EFJ6</accession>
<dbReference type="InterPro" id="IPR005804">
    <property type="entry name" value="FA_desaturase_dom"/>
</dbReference>
<protein>
    <recommendedName>
        <fullName evidence="6">Delta 8-(E)-sphingolipid desaturase</fullName>
        <ecNumber evidence="5">1.14.19.18</ecNumber>
    </recommendedName>
</protein>
<comment type="pathway">
    <text evidence="2">Lipid metabolism; sphingolipid metabolism.</text>
</comment>
<evidence type="ECO:0000256" key="4">
    <source>
        <dbReference type="ARBA" id="ARBA00009295"/>
    </source>
</evidence>
<evidence type="ECO:0000256" key="2">
    <source>
        <dbReference type="ARBA" id="ARBA00004760"/>
    </source>
</evidence>
<keyword evidence="15 16" id="KW-0472">Membrane</keyword>
<evidence type="ECO:0000256" key="5">
    <source>
        <dbReference type="ARBA" id="ARBA00012019"/>
    </source>
</evidence>
<dbReference type="AlphaFoldDB" id="A0AAD7EFJ6"/>
<evidence type="ECO:0000313" key="19">
    <source>
        <dbReference type="Proteomes" id="UP001218218"/>
    </source>
</evidence>
<keyword evidence="9" id="KW-0479">Metal-binding</keyword>
<dbReference type="PANTHER" id="PTHR19353">
    <property type="entry name" value="FATTY ACID DESATURASE 2"/>
    <property type="match status" value="1"/>
</dbReference>
<evidence type="ECO:0000259" key="17">
    <source>
        <dbReference type="PROSITE" id="PS50255"/>
    </source>
</evidence>